<dbReference type="Proteomes" id="UP000460558">
    <property type="component" value="Unassembled WGS sequence"/>
</dbReference>
<evidence type="ECO:0000313" key="5">
    <source>
        <dbReference type="EMBL" id="MQS37543.1"/>
    </source>
</evidence>
<sequence>MPLHPGKHILPAVPDPAEHAAYIREREPAATLADLGGVILVYQRHMVEHAASRHAARRLDWVRADLCVLEHQGGKVGICGGFGPGAPAAALVLEQLIALGTRRVITVGTAASLRTDLHSGDLVVCDSALRDEGVSHHYLPPQAHITPSPDLTDRLVGSLRTLDAPVRRGPTWTTDAPYRETAAEIAGYGSLGVLTADMEAAGVFAVAEHRGIEAAAVFAVADALIGRRPRQDHPGTRNALRTAVEAALSTLRSRS</sequence>
<dbReference type="PANTHER" id="PTHR43691">
    <property type="entry name" value="URIDINE PHOSPHORYLASE"/>
    <property type="match status" value="1"/>
</dbReference>
<reference evidence="5 6" key="1">
    <citation type="submission" date="2019-06" db="EMBL/GenBank/DDBJ databases">
        <title>Comparative genomics and metabolomics analyses of clavulanic acid producing Streptomyces species provides insight into specialized metabolism and evolution of beta-lactam biosynthetic gene clusters.</title>
        <authorList>
            <person name="Moore M.A."/>
            <person name="Cruz-Morales P."/>
            <person name="Barona Gomez F."/>
            <person name="Kapil T."/>
        </authorList>
    </citation>
    <scope>NUCLEOTIDE SEQUENCE [LARGE SCALE GENOMIC DNA]</scope>
    <source>
        <strain evidence="5 6">T-272</strain>
    </source>
</reference>
<dbReference type="EC" id="2.4.2.3" evidence="1"/>
<dbReference type="Pfam" id="PF01048">
    <property type="entry name" value="PNP_UDP_1"/>
    <property type="match status" value="1"/>
</dbReference>
<dbReference type="InterPro" id="IPR000845">
    <property type="entry name" value="Nucleoside_phosphorylase_d"/>
</dbReference>
<keyword evidence="6" id="KW-1185">Reference proteome</keyword>
<dbReference type="SUPFAM" id="SSF53167">
    <property type="entry name" value="Purine and uridine phosphorylases"/>
    <property type="match status" value="1"/>
</dbReference>
<evidence type="ECO:0000256" key="3">
    <source>
        <dbReference type="ARBA" id="ARBA00048447"/>
    </source>
</evidence>
<feature type="domain" description="Nucleoside phosphorylase" evidence="4">
    <location>
        <begin position="78"/>
        <end position="246"/>
    </location>
</feature>
<comment type="caution">
    <text evidence="5">The sequence shown here is derived from an EMBL/GenBank/DDBJ whole genome shotgun (WGS) entry which is preliminary data.</text>
</comment>
<gene>
    <name evidence="5" type="ORF">FFZ77_18490</name>
</gene>
<evidence type="ECO:0000256" key="1">
    <source>
        <dbReference type="ARBA" id="ARBA00011888"/>
    </source>
</evidence>
<evidence type="ECO:0000259" key="4">
    <source>
        <dbReference type="Pfam" id="PF01048"/>
    </source>
</evidence>
<proteinExistence type="predicted"/>
<comment type="catalytic activity">
    <reaction evidence="3">
        <text>uridine + phosphate = alpha-D-ribose 1-phosphate + uracil</text>
        <dbReference type="Rhea" id="RHEA:24388"/>
        <dbReference type="ChEBI" id="CHEBI:16704"/>
        <dbReference type="ChEBI" id="CHEBI:17568"/>
        <dbReference type="ChEBI" id="CHEBI:43474"/>
        <dbReference type="ChEBI" id="CHEBI:57720"/>
        <dbReference type="EC" id="2.4.2.3"/>
    </reaction>
</comment>
<dbReference type="PANTHER" id="PTHR43691:SF11">
    <property type="entry name" value="FI09636P-RELATED"/>
    <property type="match status" value="1"/>
</dbReference>
<protein>
    <recommendedName>
        <fullName evidence="2">Uridine phosphorylase</fullName>
        <ecNumber evidence="1">2.4.2.3</ecNumber>
    </recommendedName>
</protein>
<dbReference type="EMBL" id="VDEQ01000205">
    <property type="protein sequence ID" value="MQS37543.1"/>
    <property type="molecule type" value="Genomic_DNA"/>
</dbReference>
<evidence type="ECO:0000256" key="2">
    <source>
        <dbReference type="ARBA" id="ARBA00021980"/>
    </source>
</evidence>
<dbReference type="InterPro" id="IPR035994">
    <property type="entry name" value="Nucleoside_phosphorylase_sf"/>
</dbReference>
<evidence type="ECO:0000313" key="6">
    <source>
        <dbReference type="Proteomes" id="UP000460558"/>
    </source>
</evidence>
<accession>A0ABW9NW81</accession>
<name>A0ABW9NW81_9ACTN</name>
<dbReference type="Gene3D" id="3.40.50.1580">
    <property type="entry name" value="Nucleoside phosphorylase domain"/>
    <property type="match status" value="1"/>
</dbReference>
<dbReference type="CDD" id="cd09007">
    <property type="entry name" value="NP-I_spr0068"/>
    <property type="match status" value="1"/>
</dbReference>
<organism evidence="5 6">
    <name type="scientific">Streptomyces katsurahamanus</name>
    <dbReference type="NCBI Taxonomy" id="2577098"/>
    <lineage>
        <taxon>Bacteria</taxon>
        <taxon>Bacillati</taxon>
        <taxon>Actinomycetota</taxon>
        <taxon>Actinomycetes</taxon>
        <taxon>Kitasatosporales</taxon>
        <taxon>Streptomycetaceae</taxon>
        <taxon>Streptomyces</taxon>
    </lineage>
</organism>